<name>A0AAE2BTU0_9LAMI</name>
<dbReference type="PANTHER" id="PTHR33284:SF2">
    <property type="entry name" value="RIBOSOMAL PROTEIN L25_GLN-TRNA SYNTHETASE, ANTI-CODON-BINDING DOMAIN-CONTAINING PROTEIN"/>
    <property type="match status" value="1"/>
</dbReference>
<dbReference type="GO" id="GO:0022625">
    <property type="term" value="C:cytosolic large ribosomal subunit"/>
    <property type="evidence" value="ECO:0007669"/>
    <property type="project" value="TreeGrafter"/>
</dbReference>
<dbReference type="GO" id="GO:0003735">
    <property type="term" value="F:structural constituent of ribosome"/>
    <property type="evidence" value="ECO:0007669"/>
    <property type="project" value="InterPro"/>
</dbReference>
<dbReference type="GO" id="GO:0008097">
    <property type="term" value="F:5S rRNA binding"/>
    <property type="evidence" value="ECO:0007669"/>
    <property type="project" value="TreeGrafter"/>
</dbReference>
<dbReference type="AlphaFoldDB" id="A0AAE2BTU0"/>
<reference evidence="1" key="1">
    <citation type="submission" date="2020-06" db="EMBL/GenBank/DDBJ databases">
        <authorList>
            <person name="Li T."/>
            <person name="Hu X."/>
            <person name="Zhang T."/>
            <person name="Song X."/>
            <person name="Zhang H."/>
            <person name="Dai N."/>
            <person name="Sheng W."/>
            <person name="Hou X."/>
            <person name="Wei L."/>
        </authorList>
    </citation>
    <scope>NUCLEOTIDE SEQUENCE</scope>
    <source>
        <strain evidence="1">K16</strain>
        <tissue evidence="1">Leaf</tissue>
    </source>
</reference>
<organism evidence="1 2">
    <name type="scientific">Sesamum angolense</name>
    <dbReference type="NCBI Taxonomy" id="2727404"/>
    <lineage>
        <taxon>Eukaryota</taxon>
        <taxon>Viridiplantae</taxon>
        <taxon>Streptophyta</taxon>
        <taxon>Embryophyta</taxon>
        <taxon>Tracheophyta</taxon>
        <taxon>Spermatophyta</taxon>
        <taxon>Magnoliopsida</taxon>
        <taxon>eudicotyledons</taxon>
        <taxon>Gunneridae</taxon>
        <taxon>Pentapetalae</taxon>
        <taxon>asterids</taxon>
        <taxon>lamiids</taxon>
        <taxon>Lamiales</taxon>
        <taxon>Pedaliaceae</taxon>
        <taxon>Sesamum</taxon>
    </lineage>
</organism>
<dbReference type="InterPro" id="IPR020930">
    <property type="entry name" value="Ribosomal_uL5_bac-type"/>
</dbReference>
<evidence type="ECO:0000313" key="1">
    <source>
        <dbReference type="EMBL" id="KAK4397551.1"/>
    </source>
</evidence>
<dbReference type="PANTHER" id="PTHR33284">
    <property type="entry name" value="RIBOSOMAL PROTEIN L25/GLN-TRNA SYNTHETASE, ANTI-CODON-BINDING DOMAIN-CONTAINING PROTEIN"/>
    <property type="match status" value="1"/>
</dbReference>
<dbReference type="GO" id="GO:0006412">
    <property type="term" value="P:translation"/>
    <property type="evidence" value="ECO:0007669"/>
    <property type="project" value="InterPro"/>
</dbReference>
<dbReference type="EMBL" id="JACGWL010000008">
    <property type="protein sequence ID" value="KAK4397551.1"/>
    <property type="molecule type" value="Genomic_DNA"/>
</dbReference>
<dbReference type="Proteomes" id="UP001289374">
    <property type="component" value="Unassembled WGS sequence"/>
</dbReference>
<evidence type="ECO:0000313" key="2">
    <source>
        <dbReference type="Proteomes" id="UP001289374"/>
    </source>
</evidence>
<comment type="caution">
    <text evidence="1">The sequence shown here is derived from an EMBL/GenBank/DDBJ whole genome shotgun (WGS) entry which is preliminary data.</text>
</comment>
<sequence length="216" mass="24548">MINYASLDDGKSLFHRHCRRSEGNLWTPDLYTILSSGSHPAAVFSQSYVQSSYFAMVYTVFFVVFCTSFQRDPNDPTSVVTSSSVSRKLLLTTEQKQIQAILKHIQLLFFCSITFRSDPGLVGDGTQLRKLMNLVFLWAEDGTQLNVDLPIVYKAEDVCLGLKKDIGDRVSMHDIPIHPNLKLLSKNENIPVRKIMATDTGNIEHAWYKLDPFWNV</sequence>
<keyword evidence="2" id="KW-1185">Reference proteome</keyword>
<reference evidence="1" key="2">
    <citation type="journal article" date="2024" name="Plant">
        <title>Genomic evolution and insights into agronomic trait innovations of Sesamum species.</title>
        <authorList>
            <person name="Miao H."/>
            <person name="Wang L."/>
            <person name="Qu L."/>
            <person name="Liu H."/>
            <person name="Sun Y."/>
            <person name="Le M."/>
            <person name="Wang Q."/>
            <person name="Wei S."/>
            <person name="Zheng Y."/>
            <person name="Lin W."/>
            <person name="Duan Y."/>
            <person name="Cao H."/>
            <person name="Xiong S."/>
            <person name="Wang X."/>
            <person name="Wei L."/>
            <person name="Li C."/>
            <person name="Ma Q."/>
            <person name="Ju M."/>
            <person name="Zhao R."/>
            <person name="Li G."/>
            <person name="Mu C."/>
            <person name="Tian Q."/>
            <person name="Mei H."/>
            <person name="Zhang T."/>
            <person name="Gao T."/>
            <person name="Zhang H."/>
        </authorList>
    </citation>
    <scope>NUCLEOTIDE SEQUENCE</scope>
    <source>
        <strain evidence="1">K16</strain>
    </source>
</reference>
<gene>
    <name evidence="1" type="ORF">Sango_1591700</name>
</gene>
<protein>
    <submittedName>
        <fullName evidence="1">Uncharacterized protein</fullName>
    </submittedName>
</protein>
<proteinExistence type="predicted"/>
<accession>A0AAE2BTU0</accession>